<dbReference type="AlphaFoldDB" id="A0A0F9WTJ0"/>
<organism evidence="2">
    <name type="scientific">marine sediment metagenome</name>
    <dbReference type="NCBI Taxonomy" id="412755"/>
    <lineage>
        <taxon>unclassified sequences</taxon>
        <taxon>metagenomes</taxon>
        <taxon>ecological metagenomes</taxon>
    </lineage>
</organism>
<dbReference type="EMBL" id="LAZR01000117">
    <property type="protein sequence ID" value="KKN89616.1"/>
    <property type="molecule type" value="Genomic_DNA"/>
</dbReference>
<evidence type="ECO:0008006" key="3">
    <source>
        <dbReference type="Google" id="ProtNLM"/>
    </source>
</evidence>
<protein>
    <recommendedName>
        <fullName evidence="3">CopG family transcriptional regulator</fullName>
    </recommendedName>
</protein>
<evidence type="ECO:0000256" key="1">
    <source>
        <dbReference type="SAM" id="MobiDB-lite"/>
    </source>
</evidence>
<feature type="region of interest" description="Disordered" evidence="1">
    <location>
        <begin position="43"/>
        <end position="66"/>
    </location>
</feature>
<reference evidence="2" key="1">
    <citation type="journal article" date="2015" name="Nature">
        <title>Complex archaea that bridge the gap between prokaryotes and eukaryotes.</title>
        <authorList>
            <person name="Spang A."/>
            <person name="Saw J.H."/>
            <person name="Jorgensen S.L."/>
            <person name="Zaremba-Niedzwiedzka K."/>
            <person name="Martijn J."/>
            <person name="Lind A.E."/>
            <person name="van Eijk R."/>
            <person name="Schleper C."/>
            <person name="Guy L."/>
            <person name="Ettema T.J."/>
        </authorList>
    </citation>
    <scope>NUCLEOTIDE SEQUENCE</scope>
</reference>
<comment type="caution">
    <text evidence="2">The sequence shown here is derived from an EMBL/GenBank/DDBJ whole genome shotgun (WGS) entry which is preliminary data.</text>
</comment>
<gene>
    <name evidence="2" type="ORF">LCGC14_0237480</name>
</gene>
<sequence length="66" mass="7182">MGSTNKTQPVTSHADNENGERSHLTREALADVDSARVLDHQDVQSWVEGLTPDATTPTPRPTPNKC</sequence>
<feature type="region of interest" description="Disordered" evidence="1">
    <location>
        <begin position="1"/>
        <end position="24"/>
    </location>
</feature>
<proteinExistence type="predicted"/>
<name>A0A0F9WTJ0_9ZZZZ</name>
<evidence type="ECO:0000313" key="2">
    <source>
        <dbReference type="EMBL" id="KKN89616.1"/>
    </source>
</evidence>
<feature type="compositionally biased region" description="Polar residues" evidence="1">
    <location>
        <begin position="1"/>
        <end position="13"/>
    </location>
</feature>
<feature type="compositionally biased region" description="Basic and acidic residues" evidence="1">
    <location>
        <begin position="14"/>
        <end position="24"/>
    </location>
</feature>
<accession>A0A0F9WTJ0</accession>